<keyword evidence="9" id="KW-1185">Reference proteome</keyword>
<dbReference type="RefSeq" id="WP_025817598.1">
    <property type="nucleotide sequence ID" value="NZ_BAIZ01000072.1"/>
</dbReference>
<name>A0A318HPC4_9BACT</name>
<feature type="domain" description="Cobalamin adenosyltransferase-like" evidence="7">
    <location>
        <begin position="3"/>
        <end position="170"/>
    </location>
</feature>
<dbReference type="AlphaFoldDB" id="A0A318HPC4"/>
<dbReference type="FunFam" id="1.20.1200.10:FF:000001">
    <property type="entry name" value="Cob(I)yrinic acid a,c-diamide adenosyltransferase"/>
    <property type="match status" value="1"/>
</dbReference>
<dbReference type="STRING" id="1122991.GCA_000613445_00266"/>
<dbReference type="Gene3D" id="1.20.1200.10">
    <property type="entry name" value="Cobalamin adenosyltransferase-like"/>
    <property type="match status" value="1"/>
</dbReference>
<dbReference type="GO" id="GO:0008817">
    <property type="term" value="F:corrinoid adenosyltransferase activity"/>
    <property type="evidence" value="ECO:0007669"/>
    <property type="project" value="UniProtKB-UniRule"/>
</dbReference>
<gene>
    <name evidence="8" type="ORF">EJ73_02718</name>
</gene>
<sequence length="187" mass="20650">MKIYTKTGDEGFTSLVGGTRIDKSHVRIEAYGTVDELNSSLGYLLALGPDGAHAPQIEAIQQQLFNIGCHLATSSQASLQPSCHRLPLLSAESIALLEQDIDQMQSQLPPQTQFILPGGTPLSAWAHVCRTICRRAERSVVTLSHTDAVSPVILQYLNRLSDYLFVLARFICFNAHLLEKTWQNTCK</sequence>
<evidence type="ECO:0000313" key="8">
    <source>
        <dbReference type="EMBL" id="PXX17257.1"/>
    </source>
</evidence>
<dbReference type="Pfam" id="PF01923">
    <property type="entry name" value="Cob_adeno_trans"/>
    <property type="match status" value="1"/>
</dbReference>
<comment type="caution">
    <text evidence="8">The sequence shown here is derived from an EMBL/GenBank/DDBJ whole genome shotgun (WGS) entry which is preliminary data.</text>
</comment>
<keyword evidence="6" id="KW-0169">Cobalamin biosynthesis</keyword>
<keyword evidence="5 6" id="KW-0067">ATP-binding</keyword>
<dbReference type="EMBL" id="QJJX01000058">
    <property type="protein sequence ID" value="PXX17257.1"/>
    <property type="molecule type" value="Genomic_DNA"/>
</dbReference>
<comment type="catalytic activity">
    <reaction evidence="6">
        <text>2 cob(II)alamin + reduced [electron-transfer flavoprotein] + 2 ATP = 2 adenosylcob(III)alamin + 2 triphosphate + oxidized [electron-transfer flavoprotein] + 3 H(+)</text>
        <dbReference type="Rhea" id="RHEA:28671"/>
        <dbReference type="Rhea" id="RHEA-COMP:10685"/>
        <dbReference type="Rhea" id="RHEA-COMP:10686"/>
        <dbReference type="ChEBI" id="CHEBI:15378"/>
        <dbReference type="ChEBI" id="CHEBI:16304"/>
        <dbReference type="ChEBI" id="CHEBI:18036"/>
        <dbReference type="ChEBI" id="CHEBI:18408"/>
        <dbReference type="ChEBI" id="CHEBI:30616"/>
        <dbReference type="ChEBI" id="CHEBI:57692"/>
        <dbReference type="ChEBI" id="CHEBI:58307"/>
        <dbReference type="EC" id="2.5.1.17"/>
    </reaction>
</comment>
<dbReference type="SUPFAM" id="SSF89028">
    <property type="entry name" value="Cobalamin adenosyltransferase-like"/>
    <property type="match status" value="1"/>
</dbReference>
<keyword evidence="3 6" id="KW-0808">Transferase</keyword>
<dbReference type="PANTHER" id="PTHR12213">
    <property type="entry name" value="CORRINOID ADENOSYLTRANSFERASE"/>
    <property type="match status" value="1"/>
</dbReference>
<protein>
    <recommendedName>
        <fullName evidence="6">Corrinoid adenosyltransferase</fullName>
        <ecNumber evidence="6">2.5.1.17</ecNumber>
    </recommendedName>
    <alternativeName>
        <fullName evidence="6">Cob(II)alamin adenosyltransferase</fullName>
    </alternativeName>
    <alternativeName>
        <fullName evidence="6">Cob(II)yrinic acid a,c-diamide adenosyltransferase</fullName>
    </alternativeName>
    <alternativeName>
        <fullName evidence="6">Cobinamide/cobalamin adenosyltransferase</fullName>
    </alternativeName>
</protein>
<dbReference type="EC" id="2.5.1.17" evidence="6"/>
<dbReference type="InterPro" id="IPR016030">
    <property type="entry name" value="CblAdoTrfase-like"/>
</dbReference>
<dbReference type="OrthoDB" id="9778896at2"/>
<dbReference type="GeneID" id="84900441"/>
<reference evidence="8 9" key="1">
    <citation type="submission" date="2018-05" db="EMBL/GenBank/DDBJ databases">
        <title>Genomic Encyclopedia of Type Strains, Phase I: the one thousand microbial genomes (KMG-I) project.</title>
        <authorList>
            <person name="Kyrpides N."/>
        </authorList>
    </citation>
    <scope>NUCLEOTIDE SEQUENCE [LARGE SCALE GENOMIC DNA]</scope>
    <source>
        <strain evidence="8 9">DSM 15611</strain>
    </source>
</reference>
<dbReference type="Proteomes" id="UP000248314">
    <property type="component" value="Unassembled WGS sequence"/>
</dbReference>
<evidence type="ECO:0000256" key="6">
    <source>
        <dbReference type="RuleBase" id="RU366026"/>
    </source>
</evidence>
<evidence type="ECO:0000259" key="7">
    <source>
        <dbReference type="Pfam" id="PF01923"/>
    </source>
</evidence>
<keyword evidence="4 6" id="KW-0547">Nucleotide-binding</keyword>
<dbReference type="GO" id="GO:0005524">
    <property type="term" value="F:ATP binding"/>
    <property type="evidence" value="ECO:0007669"/>
    <property type="project" value="UniProtKB-UniRule"/>
</dbReference>
<evidence type="ECO:0000313" key="9">
    <source>
        <dbReference type="Proteomes" id="UP000248314"/>
    </source>
</evidence>
<dbReference type="NCBIfam" id="TIGR00636">
    <property type="entry name" value="PduO_Nterm"/>
    <property type="match status" value="1"/>
</dbReference>
<evidence type="ECO:0000256" key="2">
    <source>
        <dbReference type="ARBA" id="ARBA00011233"/>
    </source>
</evidence>
<comment type="catalytic activity">
    <reaction evidence="6">
        <text>2 cob(II)yrinate a,c diamide + reduced [electron-transfer flavoprotein] + 2 ATP = 2 adenosylcob(III)yrinate a,c-diamide + 2 triphosphate + oxidized [electron-transfer flavoprotein] + 3 H(+)</text>
        <dbReference type="Rhea" id="RHEA:11528"/>
        <dbReference type="Rhea" id="RHEA-COMP:10685"/>
        <dbReference type="Rhea" id="RHEA-COMP:10686"/>
        <dbReference type="ChEBI" id="CHEBI:15378"/>
        <dbReference type="ChEBI" id="CHEBI:18036"/>
        <dbReference type="ChEBI" id="CHEBI:30616"/>
        <dbReference type="ChEBI" id="CHEBI:57692"/>
        <dbReference type="ChEBI" id="CHEBI:58307"/>
        <dbReference type="ChEBI" id="CHEBI:58503"/>
        <dbReference type="ChEBI" id="CHEBI:58537"/>
        <dbReference type="EC" id="2.5.1.17"/>
    </reaction>
</comment>
<evidence type="ECO:0000256" key="1">
    <source>
        <dbReference type="ARBA" id="ARBA00007487"/>
    </source>
</evidence>
<organism evidence="8 9">
    <name type="scientific">Hoylesella shahii DSM 15611 = JCM 12083</name>
    <dbReference type="NCBI Taxonomy" id="1122991"/>
    <lineage>
        <taxon>Bacteria</taxon>
        <taxon>Pseudomonadati</taxon>
        <taxon>Bacteroidota</taxon>
        <taxon>Bacteroidia</taxon>
        <taxon>Bacteroidales</taxon>
        <taxon>Prevotellaceae</taxon>
        <taxon>Hoylesella</taxon>
    </lineage>
</organism>
<evidence type="ECO:0000256" key="5">
    <source>
        <dbReference type="ARBA" id="ARBA00022840"/>
    </source>
</evidence>
<comment type="similarity">
    <text evidence="1 6">Belongs to the Cob(I)alamin adenosyltransferase family.</text>
</comment>
<dbReference type="InterPro" id="IPR036451">
    <property type="entry name" value="CblAdoTrfase-like_sf"/>
</dbReference>
<dbReference type="UniPathway" id="UPA00148">
    <property type="reaction ID" value="UER00233"/>
</dbReference>
<evidence type="ECO:0000256" key="3">
    <source>
        <dbReference type="ARBA" id="ARBA00022679"/>
    </source>
</evidence>
<dbReference type="InterPro" id="IPR029499">
    <property type="entry name" value="PduO-typ"/>
</dbReference>
<evidence type="ECO:0000256" key="4">
    <source>
        <dbReference type="ARBA" id="ARBA00022741"/>
    </source>
</evidence>
<dbReference type="GO" id="GO:0009236">
    <property type="term" value="P:cobalamin biosynthetic process"/>
    <property type="evidence" value="ECO:0007669"/>
    <property type="project" value="UniProtKB-UniRule"/>
</dbReference>
<accession>A0A318HPC4</accession>
<proteinExistence type="inferred from homology"/>
<comment type="subunit">
    <text evidence="2">Homotrimer.</text>
</comment>
<dbReference type="PANTHER" id="PTHR12213:SF0">
    <property type="entry name" value="CORRINOID ADENOSYLTRANSFERASE MMAB"/>
    <property type="match status" value="1"/>
</dbReference>
<comment type="pathway">
    <text evidence="6">Cofactor biosynthesis; adenosylcobalamin biosynthesis; adenosylcobalamin from cob(II)yrinate a,c-diamide: step 2/7.</text>
</comment>